<dbReference type="PANTHER" id="PTHR33116:SF86">
    <property type="entry name" value="REVERSE TRANSCRIPTASE DOMAIN-CONTAINING PROTEIN"/>
    <property type="match status" value="1"/>
</dbReference>
<feature type="compositionally biased region" description="Polar residues" evidence="1">
    <location>
        <begin position="251"/>
        <end position="279"/>
    </location>
</feature>
<dbReference type="GO" id="GO:0004523">
    <property type="term" value="F:RNA-DNA hybrid ribonuclease activity"/>
    <property type="evidence" value="ECO:0007669"/>
    <property type="project" value="InterPro"/>
</dbReference>
<sequence>MQMEDLNIENEENEELVFDEGVEEDCNRFDLCIVGRFLTEKNINGRAMRTKHADLWKPAMGINIKDLKPGIFLFQFYHKDDMNWVLSNGPWMFDGALPVMNIVRMGEDAVKVSLNEVDFWIHIHELLVGYMTEMYDAKNNSSIWREFMRLRIRVDVCRPLKRKKKILKKDKTEIVVNYGDITKEWGHWLRAPPQKTAGGSKSKWLREEGDGDWGRWKRMDNYNTENQGFQKTDWSRSATDLRDQRDKGNNSEKNQGYSGEYGNNVTAKAGNSNSSNTNGLDADELYGLNSEEMKRQRIEAQYTVLQTKQTDTTIKEPTFFNDKKGTIAHPQYLLDGFRKVIEECQLAEISLRGGKFTWERARGTSAWVREKLDPGFANASWLAKFPANSLKVVHAIVSDHEPIVLELLNTEISNKEWRFCFENIWLKEPEFIREVSEIWVSTPIIHLLPKIVEITSFMAKWGRSFFHKFREKIRKHKANLEELVDCEDAESGDDNTRFFHGSASAKKKANKIAFLTNDAGEKVEDHNGMCEVVREYFTKLFTEEEGITNMTNPDRHRMLSVDQNRKLTEEFTFEEFTAALKQMHPDKWIKKKEFPGDLNSWNVVLIPKKENASSMRDLRPIALCNVLHRIMAKVLANRLQEVLPPIAFEVIHHMSRKKQGRIGEVALKLDISKAYDKVNWSFLKRRMKAMGFYDQWIEWTMLCVKTVTHNFTLNGSLVGPIIPKKGLRQGDPLSPYLFLLGVEGLSNAIDDASGNDMIHGCQISQTAPTISHLLFAYDSFLFFRAITEEARNIKNLLVSYEKYSGQSVNFQKSGVYFSANVAQNKQNEISQILEVHNGITNTMYLGRLPSLVGRSKRRVFSYLKEKASKKIQQWEAKPISQGGKGQGSSFIWSGIWTTKEEPSKGFRWVLGSGEDIVATRDPWLRNKMNFQVEQNQFYAGRDEKVCSLFLPGEKKWNTNLIQRNFLKEDAEAIMSLPISQRTVADRIVWAHSNDGVYTAKHAYRFWYDAHFGTNVVPQCTGWKSIWHLQLPHKIKMLVWRFCRNAILVRRRLSSKGVRIPITCPMCAVDIEHMLHLFYDCSFAAGCWNHVGLVYDWSQTEFAPEWLLQKLSSTTNEEKVKICVVLWGIWYWRNKRVWESKVVTPGFAMDSSFQVQLDWVQARKTQETNDPGRTDDRGARQSLSARWQRPAAGVVKINVDASVYPGTNVFSVGMVMRNDEGNFMEAKTFKFSGEVSVVEAECIGVRKALSWIKDLQMQDDEIVLQSDSQLTVNAIQKHSINYLEVGEIVQSCKQILNSFSRVSVVFITKNANRVAHEIARIPYLVNSYNIFTVSSYVFVGGLAYDVLI</sequence>
<dbReference type="EMBL" id="CP093344">
    <property type="protein sequence ID" value="WOG86493.1"/>
    <property type="molecule type" value="Genomic_DNA"/>
</dbReference>
<dbReference type="Pfam" id="PF13456">
    <property type="entry name" value="RVT_3"/>
    <property type="match status" value="1"/>
</dbReference>
<dbReference type="Gene3D" id="3.30.420.10">
    <property type="entry name" value="Ribonuclease H-like superfamily/Ribonuclease H"/>
    <property type="match status" value="1"/>
</dbReference>
<dbReference type="InterPro" id="IPR025558">
    <property type="entry name" value="DUF4283"/>
</dbReference>
<dbReference type="Proteomes" id="UP000077755">
    <property type="component" value="Chromosome 2"/>
</dbReference>
<dbReference type="KEGG" id="dcr:108207177"/>
<dbReference type="CDD" id="cd06222">
    <property type="entry name" value="RNase_H_like"/>
    <property type="match status" value="1"/>
</dbReference>
<evidence type="ECO:0000259" key="2">
    <source>
        <dbReference type="PROSITE" id="PS50878"/>
    </source>
</evidence>
<dbReference type="Pfam" id="PF13966">
    <property type="entry name" value="zf-RVT"/>
    <property type="match status" value="1"/>
</dbReference>
<proteinExistence type="predicted"/>
<evidence type="ECO:0000313" key="4">
    <source>
        <dbReference type="Proteomes" id="UP000077755"/>
    </source>
</evidence>
<feature type="compositionally biased region" description="Basic and acidic residues" evidence="1">
    <location>
        <begin position="239"/>
        <end position="250"/>
    </location>
</feature>
<feature type="domain" description="Reverse transcriptase" evidence="2">
    <location>
        <begin position="587"/>
        <end position="833"/>
    </location>
</feature>
<gene>
    <name evidence="3" type="ORF">DCAR_0205703</name>
</gene>
<dbReference type="InterPro" id="IPR012337">
    <property type="entry name" value="RNaseH-like_sf"/>
</dbReference>
<dbReference type="InterPro" id="IPR002156">
    <property type="entry name" value="RNaseH_domain"/>
</dbReference>
<dbReference type="SUPFAM" id="SSF53098">
    <property type="entry name" value="Ribonuclease H-like"/>
    <property type="match status" value="1"/>
</dbReference>
<reference evidence="3" key="2">
    <citation type="submission" date="2022-03" db="EMBL/GenBank/DDBJ databases">
        <title>Draft title - Genomic analysis of global carrot germplasm unveils the trajectory of domestication and the origin of high carotenoid orange carrot.</title>
        <authorList>
            <person name="Iorizzo M."/>
            <person name="Ellison S."/>
            <person name="Senalik D."/>
            <person name="Macko-Podgorni A."/>
            <person name="Grzebelus D."/>
            <person name="Bostan H."/>
            <person name="Rolling W."/>
            <person name="Curaba J."/>
            <person name="Simon P."/>
        </authorList>
    </citation>
    <scope>NUCLEOTIDE SEQUENCE</scope>
    <source>
        <tissue evidence="3">Leaf</tissue>
    </source>
</reference>
<accession>A0AAF0WDX2</accession>
<dbReference type="SUPFAM" id="SSF56219">
    <property type="entry name" value="DNase I-like"/>
    <property type="match status" value="1"/>
</dbReference>
<dbReference type="InterPro" id="IPR026960">
    <property type="entry name" value="RVT-Znf"/>
</dbReference>
<evidence type="ECO:0000256" key="1">
    <source>
        <dbReference type="SAM" id="MobiDB-lite"/>
    </source>
</evidence>
<organism evidence="3 4">
    <name type="scientific">Daucus carota subsp. sativus</name>
    <name type="common">Carrot</name>
    <dbReference type="NCBI Taxonomy" id="79200"/>
    <lineage>
        <taxon>Eukaryota</taxon>
        <taxon>Viridiplantae</taxon>
        <taxon>Streptophyta</taxon>
        <taxon>Embryophyta</taxon>
        <taxon>Tracheophyta</taxon>
        <taxon>Spermatophyta</taxon>
        <taxon>Magnoliopsida</taxon>
        <taxon>eudicotyledons</taxon>
        <taxon>Gunneridae</taxon>
        <taxon>Pentapetalae</taxon>
        <taxon>asterids</taxon>
        <taxon>campanulids</taxon>
        <taxon>Apiales</taxon>
        <taxon>Apiaceae</taxon>
        <taxon>Apioideae</taxon>
        <taxon>Scandiceae</taxon>
        <taxon>Daucinae</taxon>
        <taxon>Daucus</taxon>
        <taxon>Daucus sect. Daucus</taxon>
    </lineage>
</organism>
<dbReference type="InterPro" id="IPR043502">
    <property type="entry name" value="DNA/RNA_pol_sf"/>
</dbReference>
<name>A0AAF0WDX2_DAUCS</name>
<reference evidence="3" key="1">
    <citation type="journal article" date="2016" name="Nat. Genet.">
        <title>A high-quality carrot genome assembly provides new insights into carotenoid accumulation and asterid genome evolution.</title>
        <authorList>
            <person name="Iorizzo M."/>
            <person name="Ellison S."/>
            <person name="Senalik D."/>
            <person name="Zeng P."/>
            <person name="Satapoomin P."/>
            <person name="Huang J."/>
            <person name="Bowman M."/>
            <person name="Iovene M."/>
            <person name="Sanseverino W."/>
            <person name="Cavagnaro P."/>
            <person name="Yildiz M."/>
            <person name="Macko-Podgorni A."/>
            <person name="Moranska E."/>
            <person name="Grzebelus E."/>
            <person name="Grzebelus D."/>
            <person name="Ashrafi H."/>
            <person name="Zheng Z."/>
            <person name="Cheng S."/>
            <person name="Spooner D."/>
            <person name="Van Deynze A."/>
            <person name="Simon P."/>
        </authorList>
    </citation>
    <scope>NUCLEOTIDE SEQUENCE</scope>
    <source>
        <tissue evidence="3">Leaf</tissue>
    </source>
</reference>
<keyword evidence="4" id="KW-1185">Reference proteome</keyword>
<dbReference type="InterPro" id="IPR036691">
    <property type="entry name" value="Endo/exonu/phosph_ase_sf"/>
</dbReference>
<dbReference type="SUPFAM" id="SSF56672">
    <property type="entry name" value="DNA/RNA polymerases"/>
    <property type="match status" value="1"/>
</dbReference>
<evidence type="ECO:0000313" key="3">
    <source>
        <dbReference type="EMBL" id="WOG86493.1"/>
    </source>
</evidence>
<dbReference type="GO" id="GO:0003676">
    <property type="term" value="F:nucleic acid binding"/>
    <property type="evidence" value="ECO:0007669"/>
    <property type="project" value="InterPro"/>
</dbReference>
<dbReference type="InterPro" id="IPR044730">
    <property type="entry name" value="RNase_H-like_dom_plant"/>
</dbReference>
<feature type="compositionally biased region" description="Polar residues" evidence="1">
    <location>
        <begin position="227"/>
        <end position="238"/>
    </location>
</feature>
<dbReference type="InterPro" id="IPR000477">
    <property type="entry name" value="RT_dom"/>
</dbReference>
<dbReference type="CDD" id="cd01650">
    <property type="entry name" value="RT_nLTR_like"/>
    <property type="match status" value="1"/>
</dbReference>
<dbReference type="PANTHER" id="PTHR33116">
    <property type="entry name" value="REVERSE TRANSCRIPTASE ZINC-BINDING DOMAIN-CONTAINING PROTEIN-RELATED-RELATED"/>
    <property type="match status" value="1"/>
</dbReference>
<feature type="region of interest" description="Disordered" evidence="1">
    <location>
        <begin position="227"/>
        <end position="283"/>
    </location>
</feature>
<dbReference type="Pfam" id="PF00078">
    <property type="entry name" value="RVT_1"/>
    <property type="match status" value="1"/>
</dbReference>
<protein>
    <recommendedName>
        <fullName evidence="2">Reverse transcriptase domain-containing protein</fullName>
    </recommendedName>
</protein>
<dbReference type="PROSITE" id="PS50878">
    <property type="entry name" value="RT_POL"/>
    <property type="match status" value="1"/>
</dbReference>
<dbReference type="Pfam" id="PF14111">
    <property type="entry name" value="DUF4283"/>
    <property type="match status" value="1"/>
</dbReference>
<dbReference type="InterPro" id="IPR036397">
    <property type="entry name" value="RNaseH_sf"/>
</dbReference>